<comment type="pathway">
    <text evidence="9">Sulfur metabolism; glutathione metabolism.</text>
</comment>
<proteinExistence type="inferred from homology"/>
<dbReference type="PANTHER" id="PTHR43199">
    <property type="entry name" value="GLUTATHIONE HYDROLASE"/>
    <property type="match status" value="1"/>
</dbReference>
<dbReference type="InterPro" id="IPR043138">
    <property type="entry name" value="GGT_lsub"/>
</dbReference>
<keyword evidence="12" id="KW-1185">Reference proteome</keyword>
<organism evidence="11 12">
    <name type="scientific">Aliiglaciecola litoralis</name>
    <dbReference type="NCBI Taxonomy" id="582857"/>
    <lineage>
        <taxon>Bacteria</taxon>
        <taxon>Pseudomonadati</taxon>
        <taxon>Pseudomonadota</taxon>
        <taxon>Gammaproteobacteria</taxon>
        <taxon>Alteromonadales</taxon>
        <taxon>Alteromonadaceae</taxon>
        <taxon>Aliiglaciecola</taxon>
    </lineage>
</organism>
<evidence type="ECO:0000256" key="3">
    <source>
        <dbReference type="ARBA" id="ARBA00009381"/>
    </source>
</evidence>
<accession>A0ABP3WL01</accession>
<dbReference type="Pfam" id="PF01019">
    <property type="entry name" value="G_glu_transpept"/>
    <property type="match status" value="1"/>
</dbReference>
<evidence type="ECO:0000256" key="8">
    <source>
        <dbReference type="ARBA" id="ARBA00047417"/>
    </source>
</evidence>
<comment type="similarity">
    <text evidence="3 9">Belongs to the gamma-glutamyltransferase family.</text>
</comment>
<comment type="catalytic activity">
    <reaction evidence="2 9">
        <text>glutathione + H2O = L-cysteinylglycine + L-glutamate</text>
        <dbReference type="Rhea" id="RHEA:28807"/>
        <dbReference type="ChEBI" id="CHEBI:15377"/>
        <dbReference type="ChEBI" id="CHEBI:29985"/>
        <dbReference type="ChEBI" id="CHEBI:57925"/>
        <dbReference type="ChEBI" id="CHEBI:61694"/>
        <dbReference type="EC" id="3.4.19.13"/>
    </reaction>
</comment>
<dbReference type="InterPro" id="IPR000101">
    <property type="entry name" value="GGT_peptidase"/>
</dbReference>
<dbReference type="EMBL" id="BAAAFD010000001">
    <property type="protein sequence ID" value="GAA0851849.1"/>
    <property type="molecule type" value="Genomic_DNA"/>
</dbReference>
<dbReference type="InterPro" id="IPR043137">
    <property type="entry name" value="GGT_ssub_C"/>
</dbReference>
<evidence type="ECO:0000313" key="12">
    <source>
        <dbReference type="Proteomes" id="UP001500359"/>
    </source>
</evidence>
<comment type="catalytic activity">
    <reaction evidence="1 9">
        <text>an S-substituted glutathione + H2O = an S-substituted L-cysteinylglycine + L-glutamate</text>
        <dbReference type="Rhea" id="RHEA:59468"/>
        <dbReference type="ChEBI" id="CHEBI:15377"/>
        <dbReference type="ChEBI" id="CHEBI:29985"/>
        <dbReference type="ChEBI" id="CHEBI:90779"/>
        <dbReference type="ChEBI" id="CHEBI:143103"/>
        <dbReference type="EC" id="3.4.19.13"/>
    </reaction>
</comment>
<dbReference type="Gene3D" id="3.60.20.40">
    <property type="match status" value="1"/>
</dbReference>
<evidence type="ECO:0000313" key="11">
    <source>
        <dbReference type="EMBL" id="GAA0851849.1"/>
    </source>
</evidence>
<dbReference type="PRINTS" id="PR01210">
    <property type="entry name" value="GGTRANSPTASE"/>
</dbReference>
<feature type="signal peptide" evidence="10">
    <location>
        <begin position="1"/>
        <end position="20"/>
    </location>
</feature>
<keyword evidence="9" id="KW-0317">Glutathione biosynthesis</keyword>
<dbReference type="EC" id="2.3.2.2" evidence="9"/>
<evidence type="ECO:0000256" key="1">
    <source>
        <dbReference type="ARBA" id="ARBA00001049"/>
    </source>
</evidence>
<keyword evidence="4 9" id="KW-0808">Transferase</keyword>
<keyword evidence="5 9" id="KW-0378">Hydrolase</keyword>
<dbReference type="SUPFAM" id="SSF56235">
    <property type="entry name" value="N-terminal nucleophile aminohydrolases (Ntn hydrolases)"/>
    <property type="match status" value="1"/>
</dbReference>
<dbReference type="InterPro" id="IPR051792">
    <property type="entry name" value="GGT_bact"/>
</dbReference>
<evidence type="ECO:0000256" key="7">
    <source>
        <dbReference type="ARBA" id="ARBA00023315"/>
    </source>
</evidence>
<keyword evidence="10" id="KW-0732">Signal</keyword>
<evidence type="ECO:0000256" key="5">
    <source>
        <dbReference type="ARBA" id="ARBA00022801"/>
    </source>
</evidence>
<keyword evidence="6 9" id="KW-0865">Zymogen</keyword>
<evidence type="ECO:0000256" key="6">
    <source>
        <dbReference type="ARBA" id="ARBA00023145"/>
    </source>
</evidence>
<gene>
    <name evidence="11" type="primary">ggt_1</name>
    <name evidence="11" type="ORF">GCM10009114_00220</name>
</gene>
<evidence type="ECO:0000256" key="4">
    <source>
        <dbReference type="ARBA" id="ARBA00022679"/>
    </source>
</evidence>
<dbReference type="Gene3D" id="1.10.246.130">
    <property type="match status" value="1"/>
</dbReference>
<keyword evidence="7 9" id="KW-0012">Acyltransferase</keyword>
<dbReference type="EC" id="3.4.19.13" evidence="9"/>
<reference evidence="12" key="1">
    <citation type="journal article" date="2019" name="Int. J. Syst. Evol. Microbiol.">
        <title>The Global Catalogue of Microorganisms (GCM) 10K type strain sequencing project: providing services to taxonomists for standard genome sequencing and annotation.</title>
        <authorList>
            <consortium name="The Broad Institute Genomics Platform"/>
            <consortium name="The Broad Institute Genome Sequencing Center for Infectious Disease"/>
            <person name="Wu L."/>
            <person name="Ma J."/>
        </authorList>
    </citation>
    <scope>NUCLEOTIDE SEQUENCE [LARGE SCALE GENOMIC DNA]</scope>
    <source>
        <strain evidence="12">JCM 15896</strain>
    </source>
</reference>
<sequence length="581" mass="63640">MHPRVILFFAIMLLISFHCASNTTQLEDREPEAATGYDQKKAHIAEQFMVVAANPYASWAGKNILKNGGSAIDAAVAIQAMLTLVEPQSSGLGGGGFILYWDNKAKKLHSYDGRETAPAAVDGDLFMKDGKPIKWRDAVVGGRSVGVPGALKALEMVHKDFGKLPWNSLFNDSIETATKGFTVSARLERLLSLRYNKGLLDFLTPRTYFYPNGIELKENTIRTNRKLALALTAIAQQGADYFYKGELAERIAKTVQLSTLNPGVLTKQDLLNYQAKERAPVCGPYRGFKICGMAPPSSGGINVLQILKMLERFDLGQYGPNSVEAMHLFTQASKLAYADRSRYIADSDFSQLPFAALINKSYLTARSALIKLDKDMPKALPGNPYLTDELGVDTAFELPNTSHFSIVDKEGNALAMTTSIEFMFGSGLMTDGFLLNNQLTDFSLNPSPNNKLALNRVEPNKRPRSAMSPTMVFDKNNNLVLIIGSPGGSRIVSYVAQTIIAVIDWKLDIQQAINLPKVTNRNDYTALEKGTIAQNWVQRLTDMGHTVKVIDLNSGLHGIQLEDGKLIGGADPRREGVAVGD</sequence>
<protein>
    <recommendedName>
        <fullName evidence="9">Glutathione hydrolase proenzyme</fullName>
        <ecNumber evidence="9">2.3.2.2</ecNumber>
        <ecNumber evidence="9">3.4.19.13</ecNumber>
    </recommendedName>
    <component>
        <recommendedName>
            <fullName evidence="9">Glutathione hydrolase large chain</fullName>
        </recommendedName>
    </component>
    <component>
        <recommendedName>
            <fullName evidence="9">Glutathione hydrolase small chain</fullName>
        </recommendedName>
    </component>
</protein>
<feature type="chain" id="PRO_5046258545" description="Glutathione hydrolase proenzyme" evidence="10">
    <location>
        <begin position="21"/>
        <end position="581"/>
    </location>
</feature>
<comment type="catalytic activity">
    <reaction evidence="8 9">
        <text>an N-terminal (5-L-glutamyl)-[peptide] + an alpha-amino acid = 5-L-glutamyl amino acid + an N-terminal L-alpha-aminoacyl-[peptide]</text>
        <dbReference type="Rhea" id="RHEA:23904"/>
        <dbReference type="Rhea" id="RHEA-COMP:9780"/>
        <dbReference type="Rhea" id="RHEA-COMP:9795"/>
        <dbReference type="ChEBI" id="CHEBI:77644"/>
        <dbReference type="ChEBI" id="CHEBI:78597"/>
        <dbReference type="ChEBI" id="CHEBI:78599"/>
        <dbReference type="ChEBI" id="CHEBI:78608"/>
        <dbReference type="EC" id="2.3.2.2"/>
    </reaction>
</comment>
<dbReference type="PANTHER" id="PTHR43199:SF1">
    <property type="entry name" value="GLUTATHIONE HYDROLASE PROENZYME"/>
    <property type="match status" value="1"/>
</dbReference>
<comment type="caution">
    <text evidence="11">The sequence shown here is derived from an EMBL/GenBank/DDBJ whole genome shotgun (WGS) entry which is preliminary data.</text>
</comment>
<dbReference type="NCBIfam" id="TIGR00066">
    <property type="entry name" value="g_glut_trans"/>
    <property type="match status" value="1"/>
</dbReference>
<evidence type="ECO:0000256" key="9">
    <source>
        <dbReference type="RuleBase" id="RU368036"/>
    </source>
</evidence>
<dbReference type="InterPro" id="IPR029055">
    <property type="entry name" value="Ntn_hydrolases_N"/>
</dbReference>
<evidence type="ECO:0000256" key="10">
    <source>
        <dbReference type="SAM" id="SignalP"/>
    </source>
</evidence>
<dbReference type="Proteomes" id="UP001500359">
    <property type="component" value="Unassembled WGS sequence"/>
</dbReference>
<evidence type="ECO:0000256" key="2">
    <source>
        <dbReference type="ARBA" id="ARBA00001089"/>
    </source>
</evidence>
<comment type="subunit">
    <text evidence="9">This enzyme consists of two polypeptide chains, which are synthesized in precursor form from a single polypeptide.</text>
</comment>
<name>A0ABP3WL01_9ALTE</name>
<comment type="PTM">
    <text evidence="9">Cleaved by autocatalysis into a large and a small subunit.</text>
</comment>